<sequence>MLEYIAIFIFAAAIFIIVTAIAKSKDNNRRSYPSGSSGRSYGRTNAFAPWPDAEIPSALGVPYGHPARTAAERLESALGLDFESRVKDRVLKEYPKMTDKEWAWTWFELKRYFLMCGIMRGVPMYSRQVDAVWHEMLMFTREYEQFCTRYCGEMIHHAPHAAGVQPLPDERAWFDWVYGELFAQAPASGRLWGAFFRTRLSEQKLEELADWNESQLRDRWFNIKAAAHYADLSDTVNYLIDRAKSQLVEALRKEKPIRRDAHSSNSPGYDPALGATGMLSGMLIYHSIASPDNFTQQMDQEQNEEERKANGSGDSTYACSGSSDDGRDHSGGDEGGSGGGSGGDSSCGSGGGDSGGGGSSCGGGGCGSS</sequence>
<dbReference type="EMBL" id="QPJD01000011">
    <property type="protein sequence ID" value="RCW44890.1"/>
    <property type="molecule type" value="Genomic_DNA"/>
</dbReference>
<proteinExistence type="predicted"/>
<evidence type="ECO:0000313" key="3">
    <source>
        <dbReference type="Proteomes" id="UP000252415"/>
    </source>
</evidence>
<name>A0A368VT68_9BACL</name>
<feature type="compositionally biased region" description="Gly residues" evidence="1">
    <location>
        <begin position="333"/>
        <end position="369"/>
    </location>
</feature>
<feature type="region of interest" description="Disordered" evidence="1">
    <location>
        <begin position="296"/>
        <end position="369"/>
    </location>
</feature>
<evidence type="ECO:0000256" key="1">
    <source>
        <dbReference type="SAM" id="MobiDB-lite"/>
    </source>
</evidence>
<organism evidence="2 3">
    <name type="scientific">Paenibacillus prosopidis</name>
    <dbReference type="NCBI Taxonomy" id="630520"/>
    <lineage>
        <taxon>Bacteria</taxon>
        <taxon>Bacillati</taxon>
        <taxon>Bacillota</taxon>
        <taxon>Bacilli</taxon>
        <taxon>Bacillales</taxon>
        <taxon>Paenibacillaceae</taxon>
        <taxon>Paenibacillus</taxon>
    </lineage>
</organism>
<dbReference type="AlphaFoldDB" id="A0A368VT68"/>
<comment type="caution">
    <text evidence="2">The sequence shown here is derived from an EMBL/GenBank/DDBJ whole genome shotgun (WGS) entry which is preliminary data.</text>
</comment>
<accession>A0A368VT68</accession>
<dbReference type="Proteomes" id="UP000252415">
    <property type="component" value="Unassembled WGS sequence"/>
</dbReference>
<dbReference type="OrthoDB" id="71172at2"/>
<gene>
    <name evidence="2" type="ORF">DFP97_111116</name>
</gene>
<keyword evidence="3" id="KW-1185">Reference proteome</keyword>
<evidence type="ECO:0000313" key="2">
    <source>
        <dbReference type="EMBL" id="RCW44890.1"/>
    </source>
</evidence>
<protein>
    <submittedName>
        <fullName evidence="2">Uncharacterized protein</fullName>
    </submittedName>
</protein>
<reference evidence="2 3" key="1">
    <citation type="submission" date="2018-07" db="EMBL/GenBank/DDBJ databases">
        <title>Genomic Encyclopedia of Type Strains, Phase III (KMG-III): the genomes of soil and plant-associated and newly described type strains.</title>
        <authorList>
            <person name="Whitman W."/>
        </authorList>
    </citation>
    <scope>NUCLEOTIDE SEQUENCE [LARGE SCALE GENOMIC DNA]</scope>
    <source>
        <strain evidence="2 3">CECT 7506</strain>
    </source>
</reference>
<dbReference type="RefSeq" id="WP_114381599.1">
    <property type="nucleotide sequence ID" value="NZ_QPJD01000011.1"/>
</dbReference>